<dbReference type="PANTHER" id="PTHR23275:SF100">
    <property type="entry name" value="EGF-LIKE DOMAIN-CONTAINING PROTEIN"/>
    <property type="match status" value="1"/>
</dbReference>
<name>E2RU34_GIAIC</name>
<dbReference type="VEuPathDB" id="GiardiaDB:GL50803_113512"/>
<gene>
    <name evidence="1" type="ORF">GL50803_00113512</name>
</gene>
<dbReference type="SMART" id="SM00261">
    <property type="entry name" value="FU"/>
    <property type="match status" value="4"/>
</dbReference>
<reference evidence="1 2" key="1">
    <citation type="journal article" date="2007" name="Science">
        <title>Genomic minimalism in the early diverging intestinal parasite Giardia lamblia.</title>
        <authorList>
            <person name="Morrison H.G."/>
            <person name="McArthur A.G."/>
            <person name="Gillin F.D."/>
            <person name="Aley S.B."/>
            <person name="Adam R.D."/>
            <person name="Olsen G.J."/>
            <person name="Best A.A."/>
            <person name="Cande W.Z."/>
            <person name="Chen F."/>
            <person name="Cipriano M.J."/>
            <person name="Davids B.J."/>
            <person name="Dawson S.C."/>
            <person name="Elmendorf H.G."/>
            <person name="Hehl A.B."/>
            <person name="Holder M.E."/>
            <person name="Huse S.M."/>
            <person name="Kim U.U."/>
            <person name="Lasek-Nesselquist E."/>
            <person name="Manning G."/>
            <person name="Nigam A."/>
            <person name="Nixon J.E."/>
            <person name="Palm D."/>
            <person name="Passamaneck N.E."/>
            <person name="Prabhu A."/>
            <person name="Reich C.I."/>
            <person name="Reiner D.S."/>
            <person name="Samuelson J."/>
            <person name="Svard S.G."/>
            <person name="Sogin M.L."/>
        </authorList>
    </citation>
    <scope>NUCLEOTIDE SEQUENCE [LARGE SCALE GENOMIC DNA]</scope>
    <source>
        <strain evidence="1 2">WB C6</strain>
    </source>
</reference>
<dbReference type="GeneID" id="5702764"/>
<dbReference type="InterPro" id="IPR000742">
    <property type="entry name" value="EGF"/>
</dbReference>
<dbReference type="HOGENOM" id="CLU_022643_2_0_1"/>
<dbReference type="EMBL" id="AACB03000003">
    <property type="protein sequence ID" value="KAE8302883.1"/>
    <property type="molecule type" value="Genomic_DNA"/>
</dbReference>
<dbReference type="SMART" id="SM00181">
    <property type="entry name" value="EGF"/>
    <property type="match status" value="4"/>
</dbReference>
<dbReference type="InterPro" id="IPR005127">
    <property type="entry name" value="Giardia_VSP"/>
</dbReference>
<dbReference type="InterPro" id="IPR006212">
    <property type="entry name" value="Furin_repeat"/>
</dbReference>
<dbReference type="Gene3D" id="2.10.220.10">
    <property type="entry name" value="Hormone Receptor, Insulin-like Growth Factor Receptor 1, Chain A, domain 2"/>
    <property type="match status" value="2"/>
</dbReference>
<dbReference type="OMA" id="ERCEDAY"/>
<dbReference type="AlphaFoldDB" id="E2RU34"/>
<dbReference type="Pfam" id="PF03302">
    <property type="entry name" value="VSP"/>
    <property type="match status" value="2"/>
</dbReference>
<comment type="caution">
    <text evidence="1">The sequence shown here is derived from an EMBL/GenBank/DDBJ whole genome shotgun (WGS) entry which is preliminary data.</text>
</comment>
<dbReference type="KEGG" id="gla:GL50803_00113512"/>
<sequence>MLLTAFCVMASVLAATCTVEANTRDCAESKCEMVGGTEVCTECKYAGNVPINGVCKQKGDSAVTTSGCKKEDGTGLAEDKVCERCEDAYFLYKGGCYSVDNEPGQKLCIKAAEGACTEAAPGYFVPPQAIRSDQSVIACNDTISVQVLSGRSYMGIAHCTLCDSPKIASDPAPKPAVCTACEDGYFLGAAGDKESKCILCGDTSGSTWKGVDGCLKCTASGKADTPATCTECQEGKYLKGGDPTSCILRNACTGTHFPNDNAENKKKCLPCGENANGGIENCAECSLLSSVSGSATVLIKCSKCGSDKKLSPLKDACLDSCPVGTYDKQSVCTPCHSSCASCTDTTSTTCTACYSGFVLSAASGASAGTCIQECTGQYAENCADGQCTAIVGGSKYCSRCKAGYVPVDGVCVSTTTRAVTGCTPGDGVCTACTGSYFLQSGGCYQSTVYPGNTLCSSANNGKCTSCTNGQTADKNSGSCPACPDGCSKCTGSASPQQCSECLPGYYKSGDKCVKCDASANGIVGVPNCVSCAPPSNGQGSVTCYVNGSGTSRADANRSGLSPSAIAGVSVVVIIVVGGLAGFLCWWFIGRRKA</sequence>
<dbReference type="RefSeq" id="XP_001709858.1">
    <property type="nucleotide sequence ID" value="XM_001709806.1"/>
</dbReference>
<proteinExistence type="predicted"/>
<keyword evidence="2" id="KW-1185">Reference proteome</keyword>
<dbReference type="InterPro" id="IPR052798">
    <property type="entry name" value="Giardia_VSA"/>
</dbReference>
<accession>E2RU34</accession>
<evidence type="ECO:0000313" key="1">
    <source>
        <dbReference type="EMBL" id="KAE8302883.1"/>
    </source>
</evidence>
<dbReference type="SUPFAM" id="SSF57184">
    <property type="entry name" value="Growth factor receptor domain"/>
    <property type="match status" value="3"/>
</dbReference>
<organism evidence="1 2">
    <name type="scientific">Giardia intestinalis (strain ATCC 50803 / WB clone C6)</name>
    <name type="common">Giardia lamblia</name>
    <dbReference type="NCBI Taxonomy" id="184922"/>
    <lineage>
        <taxon>Eukaryota</taxon>
        <taxon>Metamonada</taxon>
        <taxon>Diplomonadida</taxon>
        <taxon>Hexamitidae</taxon>
        <taxon>Giardiinae</taxon>
        <taxon>Giardia</taxon>
    </lineage>
</organism>
<evidence type="ECO:0000313" key="2">
    <source>
        <dbReference type="Proteomes" id="UP000001548"/>
    </source>
</evidence>
<dbReference type="Proteomes" id="UP000001548">
    <property type="component" value="Unassembled WGS sequence"/>
</dbReference>
<dbReference type="PANTHER" id="PTHR23275">
    <property type="entry name" value="CABRIOLET.-RELATED"/>
    <property type="match status" value="1"/>
</dbReference>
<protein>
    <submittedName>
        <fullName evidence="1">High cysteine membrane protein Group 6</fullName>
    </submittedName>
</protein>
<dbReference type="InterPro" id="IPR009030">
    <property type="entry name" value="Growth_fac_rcpt_cys_sf"/>
</dbReference>